<accession>A0A0S7BJX4</accession>
<dbReference type="SUPFAM" id="SSF56601">
    <property type="entry name" value="beta-lactamase/transpeptidase-like"/>
    <property type="match status" value="1"/>
</dbReference>
<dbReference type="GO" id="GO:0008955">
    <property type="term" value="F:peptidoglycan glycosyltransferase activity"/>
    <property type="evidence" value="ECO:0007669"/>
    <property type="project" value="UniProtKB-EC"/>
</dbReference>
<keyword evidence="3 18" id="KW-0121">Carboxypeptidase</keyword>
<evidence type="ECO:0000256" key="4">
    <source>
        <dbReference type="ARBA" id="ARBA00022670"/>
    </source>
</evidence>
<dbReference type="Proteomes" id="UP000053370">
    <property type="component" value="Unassembled WGS sequence"/>
</dbReference>
<dbReference type="EMBL" id="DF968181">
    <property type="protein sequence ID" value="GAP40586.1"/>
    <property type="molecule type" value="Genomic_DNA"/>
</dbReference>
<evidence type="ECO:0000256" key="14">
    <source>
        <dbReference type="ARBA" id="ARBA00049902"/>
    </source>
</evidence>
<keyword evidence="9" id="KW-0573">Peptidoglycan synthesis</keyword>
<gene>
    <name evidence="18" type="ORF">ATC1_13563</name>
</gene>
<comment type="catalytic activity">
    <reaction evidence="13">
        <text>Preferential cleavage: (Ac)2-L-Lys-D-Ala-|-D-Ala. Also transpeptidation of peptidyl-alanyl moieties that are N-acyl substituents of D-alanine.</text>
        <dbReference type="EC" id="3.4.16.4"/>
    </reaction>
</comment>
<keyword evidence="5" id="KW-0328">Glycosyltransferase</keyword>
<dbReference type="STRING" id="1678840.ATC1_13563"/>
<evidence type="ECO:0000313" key="18">
    <source>
        <dbReference type="EMBL" id="GAP40586.1"/>
    </source>
</evidence>
<dbReference type="GO" id="GO:0006508">
    <property type="term" value="P:proteolysis"/>
    <property type="evidence" value="ECO:0007669"/>
    <property type="project" value="UniProtKB-KW"/>
</dbReference>
<dbReference type="SUPFAM" id="SSF53955">
    <property type="entry name" value="Lysozyme-like"/>
    <property type="match status" value="1"/>
</dbReference>
<evidence type="ECO:0000256" key="2">
    <source>
        <dbReference type="ARBA" id="ARBA00022475"/>
    </source>
</evidence>
<dbReference type="OrthoDB" id="152299at2"/>
<dbReference type="InterPro" id="IPR050396">
    <property type="entry name" value="Glycosyltr_51/Transpeptidase"/>
</dbReference>
<evidence type="ECO:0000256" key="10">
    <source>
        <dbReference type="ARBA" id="ARBA00023136"/>
    </source>
</evidence>
<keyword evidence="6" id="KW-0808">Transferase</keyword>
<dbReference type="InterPro" id="IPR036950">
    <property type="entry name" value="PBP_transglycosylase"/>
</dbReference>
<comment type="subcellular location">
    <subcellularLocation>
        <location evidence="1">Cell membrane</location>
    </subcellularLocation>
</comment>
<feature type="domain" description="Penicillin-binding protein transpeptidase" evidence="16">
    <location>
        <begin position="364"/>
        <end position="522"/>
    </location>
</feature>
<evidence type="ECO:0000259" key="17">
    <source>
        <dbReference type="Pfam" id="PF00912"/>
    </source>
</evidence>
<evidence type="ECO:0000256" key="13">
    <source>
        <dbReference type="ARBA" id="ARBA00034000"/>
    </source>
</evidence>
<dbReference type="PANTHER" id="PTHR32282:SF11">
    <property type="entry name" value="PENICILLIN-BINDING PROTEIN 1B"/>
    <property type="match status" value="1"/>
</dbReference>
<organism evidence="18">
    <name type="scientific">Flexilinea flocculi</name>
    <dbReference type="NCBI Taxonomy" id="1678840"/>
    <lineage>
        <taxon>Bacteria</taxon>
        <taxon>Bacillati</taxon>
        <taxon>Chloroflexota</taxon>
        <taxon>Anaerolineae</taxon>
        <taxon>Anaerolineales</taxon>
        <taxon>Anaerolineaceae</taxon>
        <taxon>Flexilinea</taxon>
    </lineage>
</organism>
<evidence type="ECO:0000313" key="19">
    <source>
        <dbReference type="Proteomes" id="UP000053370"/>
    </source>
</evidence>
<dbReference type="GO" id="GO:0030288">
    <property type="term" value="C:outer membrane-bounded periplasmic space"/>
    <property type="evidence" value="ECO:0007669"/>
    <property type="project" value="TreeGrafter"/>
</dbReference>
<dbReference type="Gene3D" id="1.10.3810.10">
    <property type="entry name" value="Biosynthetic peptidoglycan transglycosylase-like"/>
    <property type="match status" value="1"/>
</dbReference>
<keyword evidence="15" id="KW-0812">Transmembrane</keyword>
<feature type="transmembrane region" description="Helical" evidence="15">
    <location>
        <begin position="27"/>
        <end position="53"/>
    </location>
</feature>
<name>A0A0S7BJX4_9CHLR</name>
<dbReference type="RefSeq" id="WP_062280054.1">
    <property type="nucleotide sequence ID" value="NZ_DF968181.1"/>
</dbReference>
<dbReference type="Gene3D" id="3.40.710.10">
    <property type="entry name" value="DD-peptidase/beta-lactamase superfamily"/>
    <property type="match status" value="1"/>
</dbReference>
<feature type="domain" description="Glycosyl transferase family 51" evidence="17">
    <location>
        <begin position="143"/>
        <end position="242"/>
    </location>
</feature>
<dbReference type="PANTHER" id="PTHR32282">
    <property type="entry name" value="BINDING PROTEIN TRANSPEPTIDASE, PUTATIVE-RELATED"/>
    <property type="match status" value="1"/>
</dbReference>
<keyword evidence="8" id="KW-0133">Cell shape</keyword>
<dbReference type="InterPro" id="IPR023346">
    <property type="entry name" value="Lysozyme-like_dom_sf"/>
</dbReference>
<keyword evidence="12" id="KW-0961">Cell wall biogenesis/degradation</keyword>
<keyword evidence="2" id="KW-1003">Cell membrane</keyword>
<evidence type="ECO:0000256" key="5">
    <source>
        <dbReference type="ARBA" id="ARBA00022676"/>
    </source>
</evidence>
<dbReference type="GO" id="GO:0009002">
    <property type="term" value="F:serine-type D-Ala-D-Ala carboxypeptidase activity"/>
    <property type="evidence" value="ECO:0007669"/>
    <property type="project" value="UniProtKB-EC"/>
</dbReference>
<dbReference type="GO" id="GO:0005886">
    <property type="term" value="C:plasma membrane"/>
    <property type="evidence" value="ECO:0007669"/>
    <property type="project" value="UniProtKB-SubCell"/>
</dbReference>
<keyword evidence="15" id="KW-1133">Transmembrane helix</keyword>
<evidence type="ECO:0000256" key="8">
    <source>
        <dbReference type="ARBA" id="ARBA00022960"/>
    </source>
</evidence>
<evidence type="ECO:0000256" key="1">
    <source>
        <dbReference type="ARBA" id="ARBA00004236"/>
    </source>
</evidence>
<proteinExistence type="predicted"/>
<protein>
    <submittedName>
        <fullName evidence="18">Membrane carboxypeptidase</fullName>
    </submittedName>
</protein>
<evidence type="ECO:0000256" key="6">
    <source>
        <dbReference type="ARBA" id="ARBA00022679"/>
    </source>
</evidence>
<dbReference type="AlphaFoldDB" id="A0A0S7BJX4"/>
<dbReference type="GO" id="GO:0009252">
    <property type="term" value="P:peptidoglycan biosynthetic process"/>
    <property type="evidence" value="ECO:0007669"/>
    <property type="project" value="UniProtKB-KW"/>
</dbReference>
<dbReference type="InterPro" id="IPR001460">
    <property type="entry name" value="PCN-bd_Tpept"/>
</dbReference>
<evidence type="ECO:0000256" key="7">
    <source>
        <dbReference type="ARBA" id="ARBA00022801"/>
    </source>
</evidence>
<evidence type="ECO:0000259" key="16">
    <source>
        <dbReference type="Pfam" id="PF00905"/>
    </source>
</evidence>
<evidence type="ECO:0000256" key="12">
    <source>
        <dbReference type="ARBA" id="ARBA00023316"/>
    </source>
</evidence>
<dbReference type="Pfam" id="PF00912">
    <property type="entry name" value="Transgly"/>
    <property type="match status" value="1"/>
</dbReference>
<evidence type="ECO:0000256" key="3">
    <source>
        <dbReference type="ARBA" id="ARBA00022645"/>
    </source>
</evidence>
<keyword evidence="19" id="KW-1185">Reference proteome</keyword>
<keyword evidence="7" id="KW-0378">Hydrolase</keyword>
<dbReference type="GO" id="GO:0008360">
    <property type="term" value="P:regulation of cell shape"/>
    <property type="evidence" value="ECO:0007669"/>
    <property type="project" value="UniProtKB-KW"/>
</dbReference>
<evidence type="ECO:0000256" key="11">
    <source>
        <dbReference type="ARBA" id="ARBA00023268"/>
    </source>
</evidence>
<sequence>MKTSKIIGIRYHRQNLHGKSPGRFRGLWKVTAIAFSLCFIGVVVSLSIGFAVLSQKLPSIENFAASFESPNNPTVIYDREGIHPLLSLQYPDIQAEHLSIDEPGGKNFSSDFIRIVIPSRDPDFWNHSGSAGWKYFLNPDPVTIAEDLVEDVFDDQLGTGIQKAIFMRILAREITEIYGRKAILTWYLNSAYFGQLSFGADAAAKIYLNKSATSLTLPESVLLCAILKAPALNPIDSKGAVKDSYLSEVETLIRRNALTDEEIEILRSINFIIFEPPEKKYEVQDNPIIQKSLSAAYEKFGQEKVERGGFSIFSTLDYKLQKVLECLTIANQDQDKQCPLADSTSLNESQYQEIQKVLSGNPVSVTVMDVKTGQLLAAIDTDSSISSNRTFHNVFTPHEPGSSLTPWIALAALNMGYSASSMLWDLIDPGSPVPPGYQNPDRKIHGPVRLRTAMTQDLLDPVAELLSALRPEKVWNLAEKFGLNELPVGNADQVIFSGGAVTTESLAAALIPFANEGNLTQTQSNQTTKNISVLFVNDKNGKRIDLQPALSIPLLDKGLAYLIYHIFGEEEQAFAYLDRPAATKIGRIYGEKNTWMAGFTPQISTAVWVGEKQETDSAEIVSLSAIHLWQTIMETAHTGKPVIGWEIPENISHQIVCVPSGLLPGDACPETASEVFLSGNEPSQTDNLFVNVPINRDNQLLATSLTPPQNVIRKTFMNIPAFAKNWAEINKVELIPNEYDPVGQTDGEDAVLSILSPQPYAIFRKADAGTTKADIIIEHHIPEEILFYQIAHGNGFFPERWIEGFVGNGLQTGSQNIGSLDIQVLDPGLYDIRISVITKSQRFYQAHTFITIQ</sequence>
<dbReference type="GO" id="GO:0008658">
    <property type="term" value="F:penicillin binding"/>
    <property type="evidence" value="ECO:0007669"/>
    <property type="project" value="InterPro"/>
</dbReference>
<keyword evidence="10 15" id="KW-0472">Membrane</keyword>
<keyword evidence="11" id="KW-0511">Multifunctional enzyme</keyword>
<dbReference type="GO" id="GO:0071555">
    <property type="term" value="P:cell wall organization"/>
    <property type="evidence" value="ECO:0007669"/>
    <property type="project" value="UniProtKB-KW"/>
</dbReference>
<evidence type="ECO:0000256" key="9">
    <source>
        <dbReference type="ARBA" id="ARBA00022984"/>
    </source>
</evidence>
<keyword evidence="4" id="KW-0645">Protease</keyword>
<comment type="catalytic activity">
    <reaction evidence="14">
        <text>[GlcNAc-(1-&gt;4)-Mur2Ac(oyl-L-Ala-gamma-D-Glu-L-Lys-D-Ala-D-Ala)](n)-di-trans,octa-cis-undecaprenyl diphosphate + beta-D-GlcNAc-(1-&gt;4)-Mur2Ac(oyl-L-Ala-gamma-D-Glu-L-Lys-D-Ala-D-Ala)-di-trans,octa-cis-undecaprenyl diphosphate = [GlcNAc-(1-&gt;4)-Mur2Ac(oyl-L-Ala-gamma-D-Glu-L-Lys-D-Ala-D-Ala)](n+1)-di-trans,octa-cis-undecaprenyl diphosphate + di-trans,octa-cis-undecaprenyl diphosphate + H(+)</text>
        <dbReference type="Rhea" id="RHEA:23708"/>
        <dbReference type="Rhea" id="RHEA-COMP:9602"/>
        <dbReference type="Rhea" id="RHEA-COMP:9603"/>
        <dbReference type="ChEBI" id="CHEBI:15378"/>
        <dbReference type="ChEBI" id="CHEBI:58405"/>
        <dbReference type="ChEBI" id="CHEBI:60033"/>
        <dbReference type="ChEBI" id="CHEBI:78435"/>
        <dbReference type="EC" id="2.4.99.28"/>
    </reaction>
</comment>
<dbReference type="InterPro" id="IPR012338">
    <property type="entry name" value="Beta-lactam/transpept-like"/>
</dbReference>
<reference evidence="18" key="1">
    <citation type="journal article" date="2015" name="Genome Announc.">
        <title>Draft Genome Sequence of Anaerolineae Strain TC1, a Novel Isolate from a Methanogenic Wastewater Treatment System.</title>
        <authorList>
            <person name="Matsuura N."/>
            <person name="Tourlousse D.M."/>
            <person name="Sun L."/>
            <person name="Toyonaga M."/>
            <person name="Kuroda K."/>
            <person name="Ohashi A."/>
            <person name="Cruz R."/>
            <person name="Yamaguchi T."/>
            <person name="Sekiguchi Y."/>
        </authorList>
    </citation>
    <scope>NUCLEOTIDE SEQUENCE [LARGE SCALE GENOMIC DNA]</scope>
    <source>
        <strain evidence="18">TC1</strain>
    </source>
</reference>
<dbReference type="InterPro" id="IPR001264">
    <property type="entry name" value="Glyco_trans_51"/>
</dbReference>
<dbReference type="Pfam" id="PF00905">
    <property type="entry name" value="Transpeptidase"/>
    <property type="match status" value="1"/>
</dbReference>
<evidence type="ECO:0000256" key="15">
    <source>
        <dbReference type="SAM" id="Phobius"/>
    </source>
</evidence>